<keyword evidence="1" id="KW-0614">Plasmid</keyword>
<name>A0A221KLC1_KLEPN</name>
<dbReference type="RefSeq" id="WP_058662801.1">
    <property type="nucleotide sequence ID" value="NZ_CP034084.1"/>
</dbReference>
<geneLocation type="plasmid" evidence="1">
    <name>pIncAC-KP4898</name>
</geneLocation>
<sequence>MSFASLMRDKVNVLKADGTKHEGIKCSVSGSDTIMIMSPTFAVDHDDLVVRTTSLGQDETYKVIDPKFSEGSGSGAIPPHYKLKVKKLGIPEAKAAVQSITYNFNGHNARVNNSSVDNSVNTVQIDNRAQTYINELREVLKTAPLSDSEREEALEVADAIEAQFESGKPKKSVIGALLAGLPSIESVLSIAASIAELVQQPVA</sequence>
<dbReference type="EMBL" id="KY882285">
    <property type="protein sequence ID" value="ASM79870.1"/>
    <property type="molecule type" value="Genomic_DNA"/>
</dbReference>
<reference evidence="1" key="1">
    <citation type="journal article" date="2017" name="Front. Microbiol.">
        <title>A novel IncA/C1 group conjugative plasmid, encoding VIM-1 metallo-beta-lactamase, mediates the acquisition of carbapenem resistance in ST104 Klebsiella pneumoniae isolates from neonates in the intensive care unit of Monaldi Hospital in Naples.</title>
        <authorList>
            <person name="Esposito E.P."/>
            <person name="Gaiarsa S."/>
            <person name="Del Franco M."/>
            <person name="Crivaro V."/>
            <person name="Bernardo M."/>
            <person name="Cuccurullo S."/>
            <person name="Pennino F."/>
            <person name="Triassi M."/>
            <person name="Marone P."/>
            <person name="Sassera D."/>
            <person name="Zarrilli R."/>
        </authorList>
    </citation>
    <scope>NUCLEOTIDE SEQUENCE</scope>
    <source>
        <strain evidence="1">KP4898</strain>
        <plasmid evidence="1">pIncAC-KP4898</plasmid>
    </source>
</reference>
<dbReference type="AlphaFoldDB" id="A0A221KLC1"/>
<proteinExistence type="predicted"/>
<evidence type="ECO:0000313" key="1">
    <source>
        <dbReference type="EMBL" id="ASM79870.1"/>
    </source>
</evidence>
<accession>A0A221KLC1</accession>
<reference evidence="1" key="2">
    <citation type="submission" date="2017-04" db="EMBL/GenBank/DDBJ databases">
        <authorList>
            <person name="Afonso C.L."/>
            <person name="Miller P.J."/>
            <person name="Scott M.A."/>
            <person name="Spackman E."/>
            <person name="Goraichik I."/>
            <person name="Dimitrov K.M."/>
            <person name="Suarez D.L."/>
            <person name="Swayne D.E."/>
        </authorList>
    </citation>
    <scope>NUCLEOTIDE SEQUENCE</scope>
    <source>
        <strain evidence="1">KP4898</strain>
        <plasmid evidence="1">pIncAC-KP4898</plasmid>
    </source>
</reference>
<organism evidence="1">
    <name type="scientific">Klebsiella pneumoniae subsp. pneumoniae</name>
    <dbReference type="NCBI Taxonomy" id="72407"/>
    <lineage>
        <taxon>Bacteria</taxon>
        <taxon>Pseudomonadati</taxon>
        <taxon>Pseudomonadota</taxon>
        <taxon>Gammaproteobacteria</taxon>
        <taxon>Enterobacterales</taxon>
        <taxon>Enterobacteriaceae</taxon>
        <taxon>Klebsiella/Raoultella group</taxon>
        <taxon>Klebsiella</taxon>
        <taxon>Klebsiella pneumoniae complex</taxon>
    </lineage>
</organism>
<protein>
    <submittedName>
        <fullName evidence="1">Uncharacterized protein</fullName>
    </submittedName>
</protein>